<sequence length="99" mass="11453">MSDCYNSAKQQAYDCFDPCWKEINAYSLTEEPDKLRVCFEKRRHFVDEIINCFKTKIKAIDLIEKLKAVPTDFFVFSLPTVCKGVAFFNPIIAAVDEKC</sequence>
<reference evidence="1 2" key="1">
    <citation type="submission" date="2014-03" db="EMBL/GenBank/DDBJ databases">
        <title>Draft genome of the hookworm Oesophagostomum dentatum.</title>
        <authorList>
            <person name="Mitreva M."/>
        </authorList>
    </citation>
    <scope>NUCLEOTIDE SEQUENCE [LARGE SCALE GENOMIC DNA]</scope>
    <source>
        <strain evidence="1 2">OD-Hann</strain>
    </source>
</reference>
<accession>A0A0B1TE11</accession>
<gene>
    <name evidence="1" type="ORF">OESDEN_06490</name>
</gene>
<evidence type="ECO:0000313" key="2">
    <source>
        <dbReference type="Proteomes" id="UP000053660"/>
    </source>
</evidence>
<organism evidence="1 2">
    <name type="scientific">Oesophagostomum dentatum</name>
    <name type="common">Nodular worm</name>
    <dbReference type="NCBI Taxonomy" id="61180"/>
    <lineage>
        <taxon>Eukaryota</taxon>
        <taxon>Metazoa</taxon>
        <taxon>Ecdysozoa</taxon>
        <taxon>Nematoda</taxon>
        <taxon>Chromadorea</taxon>
        <taxon>Rhabditida</taxon>
        <taxon>Rhabditina</taxon>
        <taxon>Rhabditomorpha</taxon>
        <taxon>Strongyloidea</taxon>
        <taxon>Strongylidae</taxon>
        <taxon>Oesophagostomum</taxon>
    </lineage>
</organism>
<keyword evidence="2" id="KW-1185">Reference proteome</keyword>
<dbReference type="EMBL" id="KN550696">
    <property type="protein sequence ID" value="KHJ93595.1"/>
    <property type="molecule type" value="Genomic_DNA"/>
</dbReference>
<evidence type="ECO:0000313" key="1">
    <source>
        <dbReference type="EMBL" id="KHJ93595.1"/>
    </source>
</evidence>
<dbReference type="OrthoDB" id="5831355at2759"/>
<dbReference type="Proteomes" id="UP000053660">
    <property type="component" value="Unassembled WGS sequence"/>
</dbReference>
<protein>
    <submittedName>
        <fullName evidence="1">Uncharacterized protein</fullName>
    </submittedName>
</protein>
<dbReference type="AlphaFoldDB" id="A0A0B1TE11"/>
<proteinExistence type="predicted"/>
<name>A0A0B1TE11_OESDE</name>